<dbReference type="RefSeq" id="XP_040775386.1">
    <property type="nucleotide sequence ID" value="XM_040920559.1"/>
</dbReference>
<accession>A0A9P4Y105</accession>
<comment type="caution">
    <text evidence="5">The sequence shown here is derived from an EMBL/GenBank/DDBJ whole genome shotgun (WGS) entry which is preliminary data.</text>
</comment>
<evidence type="ECO:0000256" key="1">
    <source>
        <dbReference type="ARBA" id="ARBA00005466"/>
    </source>
</evidence>
<evidence type="ECO:0000256" key="3">
    <source>
        <dbReference type="ARBA" id="ARBA00022827"/>
    </source>
</evidence>
<dbReference type="Gene3D" id="3.30.465.10">
    <property type="match status" value="1"/>
</dbReference>
<evidence type="ECO:0000313" key="6">
    <source>
        <dbReference type="Proteomes" id="UP000803844"/>
    </source>
</evidence>
<dbReference type="GO" id="GO:0050660">
    <property type="term" value="F:flavin adenine dinucleotide binding"/>
    <property type="evidence" value="ECO:0007669"/>
    <property type="project" value="InterPro"/>
</dbReference>
<dbReference type="GeneID" id="63837688"/>
<proteinExistence type="inferred from homology"/>
<organism evidence="5 6">
    <name type="scientific">Cryphonectria parasitica (strain ATCC 38755 / EP155)</name>
    <dbReference type="NCBI Taxonomy" id="660469"/>
    <lineage>
        <taxon>Eukaryota</taxon>
        <taxon>Fungi</taxon>
        <taxon>Dikarya</taxon>
        <taxon>Ascomycota</taxon>
        <taxon>Pezizomycotina</taxon>
        <taxon>Sordariomycetes</taxon>
        <taxon>Sordariomycetidae</taxon>
        <taxon>Diaporthales</taxon>
        <taxon>Cryphonectriaceae</taxon>
        <taxon>Cryphonectria-Endothia species complex</taxon>
        <taxon>Cryphonectria</taxon>
    </lineage>
</organism>
<keyword evidence="4" id="KW-0560">Oxidoreductase</keyword>
<protein>
    <submittedName>
        <fullName evidence="5">Uncharacterized protein</fullName>
    </submittedName>
</protein>
<dbReference type="GO" id="GO:0016491">
    <property type="term" value="F:oxidoreductase activity"/>
    <property type="evidence" value="ECO:0007669"/>
    <property type="project" value="UniProtKB-KW"/>
</dbReference>
<reference evidence="5" key="1">
    <citation type="journal article" date="2020" name="Phytopathology">
        <title>Genome sequence of the chestnut blight fungus Cryphonectria parasitica EP155: A fundamental resource for an archetypical invasive plant pathogen.</title>
        <authorList>
            <person name="Crouch J.A."/>
            <person name="Dawe A."/>
            <person name="Aerts A."/>
            <person name="Barry K."/>
            <person name="Churchill A.C.L."/>
            <person name="Grimwood J."/>
            <person name="Hillman B."/>
            <person name="Milgroom M.G."/>
            <person name="Pangilinan J."/>
            <person name="Smith M."/>
            <person name="Salamov A."/>
            <person name="Schmutz J."/>
            <person name="Yadav J."/>
            <person name="Grigoriev I.V."/>
            <person name="Nuss D."/>
        </authorList>
    </citation>
    <scope>NUCLEOTIDE SEQUENCE</scope>
    <source>
        <strain evidence="5">EP155</strain>
    </source>
</reference>
<dbReference type="EMBL" id="MU032348">
    <property type="protein sequence ID" value="KAF3764425.1"/>
    <property type="molecule type" value="Genomic_DNA"/>
</dbReference>
<evidence type="ECO:0000256" key="4">
    <source>
        <dbReference type="ARBA" id="ARBA00023002"/>
    </source>
</evidence>
<dbReference type="OrthoDB" id="4753075at2759"/>
<evidence type="ECO:0000313" key="5">
    <source>
        <dbReference type="EMBL" id="KAF3764425.1"/>
    </source>
</evidence>
<dbReference type="SUPFAM" id="SSF56176">
    <property type="entry name" value="FAD-binding/transporter-associated domain-like"/>
    <property type="match status" value="1"/>
</dbReference>
<dbReference type="PANTHER" id="PTHR42973:SF22">
    <property type="entry name" value="FAD-BINDING PCMH-TYPE DOMAIN-CONTAINING PROTEIN-RELATED"/>
    <property type="match status" value="1"/>
</dbReference>
<keyword evidence="2" id="KW-0285">Flavoprotein</keyword>
<comment type="similarity">
    <text evidence="1">Belongs to the oxygen-dependent FAD-linked oxidoreductase family.</text>
</comment>
<dbReference type="PANTHER" id="PTHR42973">
    <property type="entry name" value="BINDING OXIDOREDUCTASE, PUTATIVE (AFU_ORTHOLOGUE AFUA_1G17690)-RELATED"/>
    <property type="match status" value="1"/>
</dbReference>
<evidence type="ECO:0000256" key="2">
    <source>
        <dbReference type="ARBA" id="ARBA00022630"/>
    </source>
</evidence>
<dbReference type="AlphaFoldDB" id="A0A9P4Y105"/>
<dbReference type="Proteomes" id="UP000803844">
    <property type="component" value="Unassembled WGS sequence"/>
</dbReference>
<keyword evidence="3" id="KW-0274">FAD</keyword>
<gene>
    <name evidence="5" type="ORF">M406DRAFT_330766</name>
</gene>
<name>A0A9P4Y105_CRYP1</name>
<sequence length="147" mass="16150">MAGIGGLALEGLSHQPCCNFFYLLSRSEFAPSVVLPSGEGFICDNVINYKVVLASGETVNANANSHADLWTALKDCVEKMKQDVASRGQLVPYVYMNYAWTHQDPIGSYGVVNKKKLQQAGKKYDLKACSRRLALAASRFSLEILAW</sequence>
<dbReference type="InterPro" id="IPR036318">
    <property type="entry name" value="FAD-bd_PCMH-like_sf"/>
</dbReference>
<dbReference type="InterPro" id="IPR016169">
    <property type="entry name" value="FAD-bd_PCMH_sub2"/>
</dbReference>
<keyword evidence="6" id="KW-1185">Reference proteome</keyword>
<dbReference type="InterPro" id="IPR050416">
    <property type="entry name" value="FAD-linked_Oxidoreductase"/>
</dbReference>